<reference evidence="2 3" key="1">
    <citation type="submission" date="2020-03" db="EMBL/GenBank/DDBJ databases">
        <title>Sphingomonas sp. nov., isolated from fish.</title>
        <authorList>
            <person name="Hyun D.-W."/>
            <person name="Bae J.-W."/>
        </authorList>
    </citation>
    <scope>NUCLEOTIDE SEQUENCE [LARGE SCALE GENOMIC DNA]</scope>
    <source>
        <strain evidence="2 3">HDW15B</strain>
    </source>
</reference>
<dbReference type="InterPro" id="IPR013445">
    <property type="entry name" value="CDP_4_6_deHydtase"/>
</dbReference>
<dbReference type="GO" id="GO:0047733">
    <property type="term" value="F:CDP-glucose 4,6-dehydratase activity"/>
    <property type="evidence" value="ECO:0007669"/>
    <property type="project" value="UniProtKB-EC"/>
</dbReference>
<dbReference type="InterPro" id="IPR036291">
    <property type="entry name" value="NAD(P)-bd_dom_sf"/>
</dbReference>
<dbReference type="KEGG" id="spii:G7077_11670"/>
<dbReference type="Gene3D" id="3.90.25.10">
    <property type="entry name" value="UDP-galactose 4-epimerase, domain 1"/>
    <property type="match status" value="1"/>
</dbReference>
<name>A0A6G7YTL8_9SPHN</name>
<dbReference type="Proteomes" id="UP000503222">
    <property type="component" value="Chromosome"/>
</dbReference>
<sequence>MGVNSAFWRGRRVVLTGHTGFKGSWLLLLLETLGADVTGLSLKPEEDTLFRQINGAARCKHHIADIRDFAAVKSVVGAAQPDIILHLAAQPLVRQSYLDPLETYGTNVLGTANVLQAARGLDNLLAIVSVTTDKCYANDGRSTGYVEDDRLGGHDPYSNSKACAELVSQSFRDSFFAERQIGLATARAGNVIGGGDYAADRLIPDAVKALSAGQPIELRNPNAVRPWQHVLEPVSGYCLLAERLASDPKRFAKGWNFGPPAEDVASVSRVVGQLARCWGSDETVAPQLGNHPHEAELLTLDSTRARCELGWKPRLDFEQAIAWTANWYHARLGGSDAAKLCFDQIGAYQSLSSEQTAAA</sequence>
<dbReference type="SUPFAM" id="SSF51735">
    <property type="entry name" value="NAD(P)-binding Rossmann-fold domains"/>
    <property type="match status" value="1"/>
</dbReference>
<dbReference type="AlphaFoldDB" id="A0A6G7YTL8"/>
<dbReference type="Pfam" id="PF16363">
    <property type="entry name" value="GDP_Man_Dehyd"/>
    <property type="match status" value="1"/>
</dbReference>
<dbReference type="EC" id="4.2.1.45" evidence="2"/>
<dbReference type="Gene3D" id="3.40.50.720">
    <property type="entry name" value="NAD(P)-binding Rossmann-like Domain"/>
    <property type="match status" value="1"/>
</dbReference>
<keyword evidence="2" id="KW-0456">Lyase</keyword>
<dbReference type="InterPro" id="IPR016040">
    <property type="entry name" value="NAD(P)-bd_dom"/>
</dbReference>
<dbReference type="PANTHER" id="PTHR43000">
    <property type="entry name" value="DTDP-D-GLUCOSE 4,6-DEHYDRATASE-RELATED"/>
    <property type="match status" value="1"/>
</dbReference>
<gene>
    <name evidence="2" type="primary">rfbG</name>
    <name evidence="2" type="ORF">G7077_11670</name>
</gene>
<evidence type="ECO:0000313" key="2">
    <source>
        <dbReference type="EMBL" id="QIK80083.1"/>
    </source>
</evidence>
<organism evidence="2 3">
    <name type="scientific">Sphingomonas piscis</name>
    <dbReference type="NCBI Taxonomy" id="2714943"/>
    <lineage>
        <taxon>Bacteria</taxon>
        <taxon>Pseudomonadati</taxon>
        <taxon>Pseudomonadota</taxon>
        <taxon>Alphaproteobacteria</taxon>
        <taxon>Sphingomonadales</taxon>
        <taxon>Sphingomonadaceae</taxon>
        <taxon>Sphingomonas</taxon>
    </lineage>
</organism>
<protein>
    <submittedName>
        <fullName evidence="2">CDP-glucose 4,6-dehydratase</fullName>
        <ecNumber evidence="2">4.2.1.45</ecNumber>
    </submittedName>
</protein>
<evidence type="ECO:0000313" key="3">
    <source>
        <dbReference type="Proteomes" id="UP000503222"/>
    </source>
</evidence>
<feature type="domain" description="NAD(P)-binding" evidence="1">
    <location>
        <begin position="15"/>
        <end position="322"/>
    </location>
</feature>
<dbReference type="EMBL" id="CP049869">
    <property type="protein sequence ID" value="QIK80083.1"/>
    <property type="molecule type" value="Genomic_DNA"/>
</dbReference>
<dbReference type="NCBIfam" id="TIGR02622">
    <property type="entry name" value="CDP_4_6_dhtase"/>
    <property type="match status" value="1"/>
</dbReference>
<accession>A0A6G7YTL8</accession>
<evidence type="ECO:0000259" key="1">
    <source>
        <dbReference type="Pfam" id="PF16363"/>
    </source>
</evidence>
<proteinExistence type="predicted"/>
<keyword evidence="3" id="KW-1185">Reference proteome</keyword>